<organism evidence="9 10">
    <name type="scientific">Clostridium tarantellae</name>
    <dbReference type="NCBI Taxonomy" id="39493"/>
    <lineage>
        <taxon>Bacteria</taxon>
        <taxon>Bacillati</taxon>
        <taxon>Bacillota</taxon>
        <taxon>Clostridia</taxon>
        <taxon>Eubacteriales</taxon>
        <taxon>Clostridiaceae</taxon>
        <taxon>Clostridium</taxon>
    </lineage>
</organism>
<keyword evidence="4 8" id="KW-0812">Transmembrane</keyword>
<dbReference type="RefSeq" id="WP_152887168.1">
    <property type="nucleotide sequence ID" value="NZ_WHJC01000009.1"/>
</dbReference>
<evidence type="ECO:0000256" key="6">
    <source>
        <dbReference type="ARBA" id="ARBA00022989"/>
    </source>
</evidence>
<evidence type="ECO:0000313" key="10">
    <source>
        <dbReference type="Proteomes" id="UP000430345"/>
    </source>
</evidence>
<comment type="subcellular location">
    <subcellularLocation>
        <location evidence="1">Cell membrane</location>
        <topology evidence="1">Multi-pass membrane protein</topology>
    </subcellularLocation>
</comment>
<evidence type="ECO:0000256" key="7">
    <source>
        <dbReference type="ARBA" id="ARBA00023136"/>
    </source>
</evidence>
<dbReference type="GO" id="GO:0008360">
    <property type="term" value="P:regulation of cell shape"/>
    <property type="evidence" value="ECO:0007669"/>
    <property type="project" value="UniProtKB-KW"/>
</dbReference>
<feature type="transmembrane region" description="Helical" evidence="8">
    <location>
        <begin position="32"/>
        <end position="57"/>
    </location>
</feature>
<evidence type="ECO:0000256" key="8">
    <source>
        <dbReference type="SAM" id="Phobius"/>
    </source>
</evidence>
<comment type="caution">
    <text evidence="9">The sequence shown here is derived from an EMBL/GenBank/DDBJ whole genome shotgun (WGS) entry which is preliminary data.</text>
</comment>
<dbReference type="Pfam" id="PF04093">
    <property type="entry name" value="MreD"/>
    <property type="match status" value="1"/>
</dbReference>
<dbReference type="EMBL" id="WHJC01000009">
    <property type="protein sequence ID" value="MPQ42495.1"/>
    <property type="molecule type" value="Genomic_DNA"/>
</dbReference>
<feature type="transmembrane region" description="Helical" evidence="8">
    <location>
        <begin position="69"/>
        <end position="90"/>
    </location>
</feature>
<dbReference type="Proteomes" id="UP000430345">
    <property type="component" value="Unassembled WGS sequence"/>
</dbReference>
<dbReference type="AlphaFoldDB" id="A0A6I1MGJ5"/>
<reference evidence="9 10" key="1">
    <citation type="submission" date="2019-10" db="EMBL/GenBank/DDBJ databases">
        <title>The Genome Sequence of Clostridium tarantellae Isolated from Fish Brain.</title>
        <authorList>
            <person name="Bano L."/>
            <person name="Kiel M."/>
            <person name="Sales G."/>
            <person name="Doxey A.C."/>
            <person name="Mansfield M.J."/>
            <person name="Schiavone M."/>
            <person name="Rossetto O."/>
            <person name="Pirazzini M."/>
            <person name="Dobrindt U."/>
            <person name="Montecucco C."/>
        </authorList>
    </citation>
    <scope>NUCLEOTIDE SEQUENCE [LARGE SCALE GENOMIC DNA]</scope>
    <source>
        <strain evidence="9 10">DSM 3997</strain>
    </source>
</reference>
<feature type="transmembrane region" description="Helical" evidence="8">
    <location>
        <begin position="128"/>
        <end position="147"/>
    </location>
</feature>
<keyword evidence="7 8" id="KW-0472">Membrane</keyword>
<dbReference type="PIRSF" id="PIRSF037497">
    <property type="entry name" value="MreD_Clostridium/Treponema_prd"/>
    <property type="match status" value="1"/>
</dbReference>
<evidence type="ECO:0000256" key="4">
    <source>
        <dbReference type="ARBA" id="ARBA00022692"/>
    </source>
</evidence>
<gene>
    <name evidence="9" type="primary">mreD</name>
    <name evidence="9" type="ORF">GBZ86_01760</name>
</gene>
<evidence type="ECO:0000256" key="1">
    <source>
        <dbReference type="ARBA" id="ARBA00004651"/>
    </source>
</evidence>
<evidence type="ECO:0000313" key="9">
    <source>
        <dbReference type="EMBL" id="MPQ42495.1"/>
    </source>
</evidence>
<dbReference type="GO" id="GO:0005886">
    <property type="term" value="C:plasma membrane"/>
    <property type="evidence" value="ECO:0007669"/>
    <property type="project" value="UniProtKB-SubCell"/>
</dbReference>
<keyword evidence="3" id="KW-1003">Cell membrane</keyword>
<keyword evidence="6 8" id="KW-1133">Transmembrane helix</keyword>
<comment type="similarity">
    <text evidence="2">Belongs to the MreD family.</text>
</comment>
<dbReference type="InterPro" id="IPR017225">
    <property type="entry name" value="Cell_shape_determin_MreD_prd"/>
</dbReference>
<keyword evidence="10" id="KW-1185">Reference proteome</keyword>
<protein>
    <submittedName>
        <fullName evidence="9">Rod shape-determining protein MreD</fullName>
    </submittedName>
</protein>
<proteinExistence type="inferred from homology"/>
<keyword evidence="5" id="KW-0133">Cell shape</keyword>
<dbReference type="InterPro" id="IPR007227">
    <property type="entry name" value="Cell_shape_determining_MreD"/>
</dbReference>
<feature type="transmembrane region" description="Helical" evidence="8">
    <location>
        <begin position="96"/>
        <end position="116"/>
    </location>
</feature>
<dbReference type="OrthoDB" id="9796616at2"/>
<sequence length="165" mass="18717">MKRVVLLLICILLLILDNTVMPFFSVKGITPSLLFTFAILFSLINGYWEAIIIGAFSGVLQDVYSMYPFGINSLLNLIVCLIAAGIGENIFKHKRLIPLVTTLGLTILKYLGLFLIGKLIHMIIPVRGFFILGIYNTILAFFLYGFVYNLSNKKLMKQQWKFSEK</sequence>
<evidence type="ECO:0000256" key="5">
    <source>
        <dbReference type="ARBA" id="ARBA00022960"/>
    </source>
</evidence>
<dbReference type="NCBIfam" id="TIGR03426">
    <property type="entry name" value="shape_MreD"/>
    <property type="match status" value="1"/>
</dbReference>
<evidence type="ECO:0000256" key="2">
    <source>
        <dbReference type="ARBA" id="ARBA00007776"/>
    </source>
</evidence>
<accession>A0A6I1MGJ5</accession>
<evidence type="ECO:0000256" key="3">
    <source>
        <dbReference type="ARBA" id="ARBA00022475"/>
    </source>
</evidence>
<name>A0A6I1MGJ5_9CLOT</name>